<dbReference type="Proteomes" id="UP001208570">
    <property type="component" value="Unassembled WGS sequence"/>
</dbReference>
<dbReference type="InterPro" id="IPR017853">
    <property type="entry name" value="GH"/>
</dbReference>
<dbReference type="InterPro" id="IPR005199">
    <property type="entry name" value="Glyco_hydro_79"/>
</dbReference>
<sequence>MSLPFFYWMVIIGVELLEASMLDISASVDLENVLHITDERYLSVTMGPTVIRHNWGNFNTSSAKIQALAKGLAPAFFRIGGNEADILIFNRTTGVVNDIDKDWAQYSSSDDTDWYDEDLDYDTSFTESKDSWTNFTMTARQWDQLNTFTKTVGWNLLFDLNVLLRKGQEWDSSNALELMAYSIRQNYTQNLNFELGNEPNAFQHSINYTLAPVQLGKDFLQLHYLLKQSSSFSRFFSHSLLVGPDTTRPTSDHAKVIDYLRKYYMNGRQAKAADFVNPEILDLFPQQAARVKAVIKEVGLEYKPLMLGETGSCWGGGAPHLSNRYAGGFLWLDKLGIAARMGHSVVMRQTFYEGNYGLIGTDLFPSPDYWLSLLYKILVGTRVLHVATDDKSGRVRVYAHCTALSRSHYPKGSVTVYVLNLHTSPMQLTLNSVLSSKMKHVYWFTPHSHKGFSSEYVDINGKKMELLDDVIFPKVMPKITTDVKITLPQTSFGFIVIPEADAPVCL</sequence>
<keyword evidence="4" id="KW-1185">Reference proteome</keyword>
<dbReference type="GO" id="GO:0016020">
    <property type="term" value="C:membrane"/>
    <property type="evidence" value="ECO:0007669"/>
    <property type="project" value="InterPro"/>
</dbReference>
<comment type="caution">
    <text evidence="3">The sequence shown here is derived from an EMBL/GenBank/DDBJ whole genome shotgun (WGS) entry which is preliminary data.</text>
</comment>
<evidence type="ECO:0008006" key="5">
    <source>
        <dbReference type="Google" id="ProtNLM"/>
    </source>
</evidence>
<protein>
    <recommendedName>
        <fullName evidence="5">Heparanase</fullName>
    </recommendedName>
</protein>
<gene>
    <name evidence="3" type="ORF">LSH36_29g02084</name>
</gene>
<name>A0AAD9KA61_9ANNE</name>
<organism evidence="3 4">
    <name type="scientific">Paralvinella palmiformis</name>
    <dbReference type="NCBI Taxonomy" id="53620"/>
    <lineage>
        <taxon>Eukaryota</taxon>
        <taxon>Metazoa</taxon>
        <taxon>Spiralia</taxon>
        <taxon>Lophotrochozoa</taxon>
        <taxon>Annelida</taxon>
        <taxon>Polychaeta</taxon>
        <taxon>Sedentaria</taxon>
        <taxon>Canalipalpata</taxon>
        <taxon>Terebellida</taxon>
        <taxon>Terebelliformia</taxon>
        <taxon>Alvinellidae</taxon>
        <taxon>Paralvinella</taxon>
    </lineage>
</organism>
<dbReference type="AlphaFoldDB" id="A0AAD9KA61"/>
<proteinExistence type="inferred from homology"/>
<evidence type="ECO:0000313" key="3">
    <source>
        <dbReference type="EMBL" id="KAK2167330.1"/>
    </source>
</evidence>
<accession>A0AAD9KA61</accession>
<dbReference type="Gene3D" id="3.20.20.80">
    <property type="entry name" value="Glycosidases"/>
    <property type="match status" value="1"/>
</dbReference>
<dbReference type="GO" id="GO:0016798">
    <property type="term" value="F:hydrolase activity, acting on glycosyl bonds"/>
    <property type="evidence" value="ECO:0007669"/>
    <property type="project" value="InterPro"/>
</dbReference>
<dbReference type="PANTHER" id="PTHR46145:SF4">
    <property type="entry name" value="HEPARANASE"/>
    <property type="match status" value="1"/>
</dbReference>
<dbReference type="SUPFAM" id="SSF51445">
    <property type="entry name" value="(Trans)glycosidases"/>
    <property type="match status" value="1"/>
</dbReference>
<dbReference type="Pfam" id="PF03662">
    <property type="entry name" value="Glyco_hydro_79n"/>
    <property type="match status" value="1"/>
</dbReference>
<reference evidence="3" key="1">
    <citation type="journal article" date="2023" name="Mol. Biol. Evol.">
        <title>Third-Generation Sequencing Reveals the Adaptive Role of the Epigenome in Three Deep-Sea Polychaetes.</title>
        <authorList>
            <person name="Perez M."/>
            <person name="Aroh O."/>
            <person name="Sun Y."/>
            <person name="Lan Y."/>
            <person name="Juniper S.K."/>
            <person name="Young C.R."/>
            <person name="Angers B."/>
            <person name="Qian P.Y."/>
        </authorList>
    </citation>
    <scope>NUCLEOTIDE SEQUENCE</scope>
    <source>
        <strain evidence="3">P08H-3</strain>
    </source>
</reference>
<evidence type="ECO:0000256" key="2">
    <source>
        <dbReference type="SAM" id="SignalP"/>
    </source>
</evidence>
<evidence type="ECO:0000256" key="1">
    <source>
        <dbReference type="ARBA" id="ARBA00009800"/>
    </source>
</evidence>
<dbReference type="GO" id="GO:0005615">
    <property type="term" value="C:extracellular space"/>
    <property type="evidence" value="ECO:0007669"/>
    <property type="project" value="TreeGrafter"/>
</dbReference>
<dbReference type="PANTHER" id="PTHR46145">
    <property type="entry name" value="HEPARANASE"/>
    <property type="match status" value="1"/>
</dbReference>
<dbReference type="EMBL" id="JAODUP010000029">
    <property type="protein sequence ID" value="KAK2167330.1"/>
    <property type="molecule type" value="Genomic_DNA"/>
</dbReference>
<keyword evidence="2" id="KW-0732">Signal</keyword>
<dbReference type="GO" id="GO:0031012">
    <property type="term" value="C:extracellular matrix"/>
    <property type="evidence" value="ECO:0007669"/>
    <property type="project" value="TreeGrafter"/>
</dbReference>
<feature type="signal peptide" evidence="2">
    <location>
        <begin position="1"/>
        <end position="19"/>
    </location>
</feature>
<comment type="similarity">
    <text evidence="1">Belongs to the glycosyl hydrolase 79 family.</text>
</comment>
<feature type="chain" id="PRO_5042080622" description="Heparanase" evidence="2">
    <location>
        <begin position="20"/>
        <end position="506"/>
    </location>
</feature>
<evidence type="ECO:0000313" key="4">
    <source>
        <dbReference type="Proteomes" id="UP001208570"/>
    </source>
</evidence>